<feature type="transmembrane region" description="Helical" evidence="7">
    <location>
        <begin position="82"/>
        <end position="102"/>
    </location>
</feature>
<dbReference type="InterPro" id="IPR050205">
    <property type="entry name" value="CDPK_Ser/Thr_kinases"/>
</dbReference>
<evidence type="ECO:0000256" key="3">
    <source>
        <dbReference type="ARBA" id="ARBA00022741"/>
    </source>
</evidence>
<dbReference type="InterPro" id="IPR000719">
    <property type="entry name" value="Prot_kinase_dom"/>
</dbReference>
<dbReference type="OrthoDB" id="4062651at2759"/>
<organism evidence="10 11">
    <name type="scientific">Mycena sanguinolenta</name>
    <dbReference type="NCBI Taxonomy" id="230812"/>
    <lineage>
        <taxon>Eukaryota</taxon>
        <taxon>Fungi</taxon>
        <taxon>Dikarya</taxon>
        <taxon>Basidiomycota</taxon>
        <taxon>Agaricomycotina</taxon>
        <taxon>Agaricomycetes</taxon>
        <taxon>Agaricomycetidae</taxon>
        <taxon>Agaricales</taxon>
        <taxon>Marasmiineae</taxon>
        <taxon>Mycenaceae</taxon>
        <taxon>Mycena</taxon>
    </lineage>
</organism>
<feature type="chain" id="PRO_5034644933" evidence="8">
    <location>
        <begin position="22"/>
        <end position="542"/>
    </location>
</feature>
<dbReference type="Pfam" id="PF00069">
    <property type="entry name" value="Pkinase"/>
    <property type="match status" value="1"/>
</dbReference>
<keyword evidence="2" id="KW-0808">Transferase</keyword>
<dbReference type="AlphaFoldDB" id="A0A8H6ZFI5"/>
<evidence type="ECO:0000259" key="9">
    <source>
        <dbReference type="PROSITE" id="PS50011"/>
    </source>
</evidence>
<evidence type="ECO:0000313" key="10">
    <source>
        <dbReference type="EMBL" id="KAF7376559.1"/>
    </source>
</evidence>
<feature type="domain" description="Protein kinase" evidence="9">
    <location>
        <begin position="196"/>
        <end position="508"/>
    </location>
</feature>
<dbReference type="SMART" id="SM00220">
    <property type="entry name" value="S_TKc"/>
    <property type="match status" value="1"/>
</dbReference>
<dbReference type="PROSITE" id="PS00108">
    <property type="entry name" value="PROTEIN_KINASE_ST"/>
    <property type="match status" value="1"/>
</dbReference>
<dbReference type="EMBL" id="JACAZH010000001">
    <property type="protein sequence ID" value="KAF7376559.1"/>
    <property type="molecule type" value="Genomic_DNA"/>
</dbReference>
<dbReference type="GO" id="GO:0004674">
    <property type="term" value="F:protein serine/threonine kinase activity"/>
    <property type="evidence" value="ECO:0007669"/>
    <property type="project" value="UniProtKB-KW"/>
</dbReference>
<dbReference type="InterPro" id="IPR011009">
    <property type="entry name" value="Kinase-like_dom_sf"/>
</dbReference>
<dbReference type="InterPro" id="IPR017441">
    <property type="entry name" value="Protein_kinase_ATP_BS"/>
</dbReference>
<keyword evidence="1 10" id="KW-0723">Serine/threonine-protein kinase</keyword>
<dbReference type="CDD" id="cd00180">
    <property type="entry name" value="PKc"/>
    <property type="match status" value="1"/>
</dbReference>
<keyword evidence="8" id="KW-0732">Signal</keyword>
<evidence type="ECO:0000256" key="4">
    <source>
        <dbReference type="ARBA" id="ARBA00022777"/>
    </source>
</evidence>
<sequence>MFDIVLHLITCVSFLVSQGDSIRCRAIASSRRALDGAVLIVVGALKARTPPVPVPLPPSPSKTWPVWIPPTQTVLFQPSPSIWLVAILWTLAALLVVTVALAKTGVLQAGSMAVFRFNKISLAKAQNDPLPGFSCLHHPELTGYDILGMLKTALPGPNALVDAPFHRRRCPEFWGSRYWRPLASIAIENPVDPTQLQLKKTLGSGAFGDVIQVWSTQRQELLAVKKIRKRKKNPSDDSSSHLSSRAKVSKPIWYSLWWEVLAHQRVTANPAFPSLHGVFHDRDNYYLVMDCGHRPFLNIAIPSRKVALSYGRQLARALQALHERGVAHSDLKEENLLLGADGRLMVIDFGVAHVFPKPITLAERFPHWYALAKQARREPGLGHFPLLWPSDENPHQMQIRGGTPGYMSPEAERGDFCSYGADLFAFGTILGQWLGHSGNADSKSITKVELSFLTRIISSSKADSVRELERDPRTLDLEPVKPLIPVASLPPSFLATTREITTAFSPQYTLCVGVRDFLLLHRSGARRRRRARYLGHGLDLDG</sequence>
<reference evidence="10" key="1">
    <citation type="submission" date="2020-05" db="EMBL/GenBank/DDBJ databases">
        <title>Mycena genomes resolve the evolution of fungal bioluminescence.</title>
        <authorList>
            <person name="Tsai I.J."/>
        </authorList>
    </citation>
    <scope>NUCLEOTIDE SEQUENCE</scope>
    <source>
        <strain evidence="10">160909Yilan</strain>
    </source>
</reference>
<dbReference type="Gene3D" id="3.30.200.20">
    <property type="entry name" value="Phosphorylase Kinase, domain 1"/>
    <property type="match status" value="1"/>
</dbReference>
<evidence type="ECO:0000256" key="7">
    <source>
        <dbReference type="SAM" id="Phobius"/>
    </source>
</evidence>
<keyword evidence="3 6" id="KW-0547">Nucleotide-binding</keyword>
<gene>
    <name evidence="10" type="ORF">MSAN_00072200</name>
</gene>
<keyword evidence="11" id="KW-1185">Reference proteome</keyword>
<evidence type="ECO:0000313" key="11">
    <source>
        <dbReference type="Proteomes" id="UP000623467"/>
    </source>
</evidence>
<keyword evidence="7" id="KW-0812">Transmembrane</keyword>
<evidence type="ECO:0000256" key="1">
    <source>
        <dbReference type="ARBA" id="ARBA00022527"/>
    </source>
</evidence>
<accession>A0A8H6ZFI5</accession>
<dbReference type="PROSITE" id="PS50011">
    <property type="entry name" value="PROTEIN_KINASE_DOM"/>
    <property type="match status" value="1"/>
</dbReference>
<evidence type="ECO:0000256" key="5">
    <source>
        <dbReference type="ARBA" id="ARBA00022840"/>
    </source>
</evidence>
<evidence type="ECO:0000256" key="8">
    <source>
        <dbReference type="SAM" id="SignalP"/>
    </source>
</evidence>
<keyword evidence="5 6" id="KW-0067">ATP-binding</keyword>
<dbReference type="SUPFAM" id="SSF56112">
    <property type="entry name" value="Protein kinase-like (PK-like)"/>
    <property type="match status" value="1"/>
</dbReference>
<proteinExistence type="predicted"/>
<feature type="binding site" evidence="6">
    <location>
        <position position="226"/>
    </location>
    <ligand>
        <name>ATP</name>
        <dbReference type="ChEBI" id="CHEBI:30616"/>
    </ligand>
</feature>
<dbReference type="PROSITE" id="PS00107">
    <property type="entry name" value="PROTEIN_KINASE_ATP"/>
    <property type="match status" value="1"/>
</dbReference>
<keyword evidence="4 10" id="KW-0418">Kinase</keyword>
<dbReference type="GO" id="GO:0005524">
    <property type="term" value="F:ATP binding"/>
    <property type="evidence" value="ECO:0007669"/>
    <property type="project" value="UniProtKB-UniRule"/>
</dbReference>
<comment type="caution">
    <text evidence="10">The sequence shown here is derived from an EMBL/GenBank/DDBJ whole genome shotgun (WGS) entry which is preliminary data.</text>
</comment>
<evidence type="ECO:0000256" key="6">
    <source>
        <dbReference type="PROSITE-ProRule" id="PRU10141"/>
    </source>
</evidence>
<keyword evidence="7" id="KW-1133">Transmembrane helix</keyword>
<dbReference type="Gene3D" id="1.10.510.10">
    <property type="entry name" value="Transferase(Phosphotransferase) domain 1"/>
    <property type="match status" value="1"/>
</dbReference>
<name>A0A8H6ZFI5_9AGAR</name>
<evidence type="ECO:0000256" key="2">
    <source>
        <dbReference type="ARBA" id="ARBA00022679"/>
    </source>
</evidence>
<feature type="signal peptide" evidence="8">
    <location>
        <begin position="1"/>
        <end position="21"/>
    </location>
</feature>
<keyword evidence="7" id="KW-0472">Membrane</keyword>
<dbReference type="InterPro" id="IPR008271">
    <property type="entry name" value="Ser/Thr_kinase_AS"/>
</dbReference>
<dbReference type="PANTHER" id="PTHR24349">
    <property type="entry name" value="SERINE/THREONINE-PROTEIN KINASE"/>
    <property type="match status" value="1"/>
</dbReference>
<dbReference type="Proteomes" id="UP000623467">
    <property type="component" value="Unassembled WGS sequence"/>
</dbReference>
<protein>
    <submittedName>
        <fullName evidence="10">Non-specific serine/threonine protein kinase</fullName>
    </submittedName>
</protein>